<accession>A0ABY6EX99</accession>
<dbReference type="Proteomes" id="UP001060733">
    <property type="component" value="Chromosome"/>
</dbReference>
<dbReference type="InterPro" id="IPR000182">
    <property type="entry name" value="GNAT_dom"/>
</dbReference>
<evidence type="ECO:0000259" key="1">
    <source>
        <dbReference type="PROSITE" id="PS51186"/>
    </source>
</evidence>
<dbReference type="EMBL" id="CP106795">
    <property type="protein sequence ID" value="UXY38946.1"/>
    <property type="molecule type" value="Genomic_DNA"/>
</dbReference>
<dbReference type="InterPro" id="IPR051908">
    <property type="entry name" value="Ribosomal_N-acetyltransferase"/>
</dbReference>
<keyword evidence="3" id="KW-1185">Reference proteome</keyword>
<name>A0ABY6EX99_9ACTN</name>
<dbReference type="SUPFAM" id="SSF55729">
    <property type="entry name" value="Acyl-CoA N-acyltransferases (Nat)"/>
    <property type="match status" value="1"/>
</dbReference>
<evidence type="ECO:0000313" key="2">
    <source>
        <dbReference type="EMBL" id="UXY38946.1"/>
    </source>
</evidence>
<protein>
    <submittedName>
        <fullName evidence="2">GNAT family N-acetyltransferase</fullName>
    </submittedName>
</protein>
<organism evidence="2 3">
    <name type="scientific">Streptomyces albidocamelliae</name>
    <dbReference type="NCBI Taxonomy" id="2981135"/>
    <lineage>
        <taxon>Bacteria</taxon>
        <taxon>Bacillati</taxon>
        <taxon>Actinomycetota</taxon>
        <taxon>Actinomycetes</taxon>
        <taxon>Kitasatosporales</taxon>
        <taxon>Streptomycetaceae</taxon>
        <taxon>Streptomyces</taxon>
    </lineage>
</organism>
<dbReference type="Gene3D" id="3.40.630.30">
    <property type="match status" value="1"/>
</dbReference>
<dbReference type="RefSeq" id="WP_263279335.1">
    <property type="nucleotide sequence ID" value="NZ_CP106795.1"/>
</dbReference>
<reference evidence="2" key="1">
    <citation type="submission" date="2022-10" db="EMBL/GenBank/DDBJ databases">
        <authorList>
            <person name="Mo P."/>
        </authorList>
    </citation>
    <scope>NUCLEOTIDE SEQUENCE</scope>
    <source>
        <strain evidence="2">HUAS 14-6</strain>
    </source>
</reference>
<gene>
    <name evidence="2" type="ORF">N8I86_32040</name>
</gene>
<dbReference type="PANTHER" id="PTHR43441:SF10">
    <property type="entry name" value="ACETYLTRANSFERASE"/>
    <property type="match status" value="1"/>
</dbReference>
<evidence type="ECO:0000313" key="3">
    <source>
        <dbReference type="Proteomes" id="UP001060733"/>
    </source>
</evidence>
<feature type="domain" description="N-acetyltransferase" evidence="1">
    <location>
        <begin position="40"/>
        <end position="190"/>
    </location>
</feature>
<dbReference type="PANTHER" id="PTHR43441">
    <property type="entry name" value="RIBOSOMAL-PROTEIN-SERINE ACETYLTRANSFERASE"/>
    <property type="match status" value="1"/>
</dbReference>
<proteinExistence type="predicted"/>
<dbReference type="InterPro" id="IPR016181">
    <property type="entry name" value="Acyl_CoA_acyltransferase"/>
</dbReference>
<dbReference type="Pfam" id="PF13302">
    <property type="entry name" value="Acetyltransf_3"/>
    <property type="match status" value="1"/>
</dbReference>
<sequence length="198" mass="21880">MTPDTPTLHASAHGLGLRLRRWDAAVETDVETFLRGCSDPEFRRWNTPLRPIGDLAAARATLRSKTEAAEAGTGAAFCVADADTGTALGHIGVSRIDHAMRSASVGYWVLPEARGRGVAARALTLAARWVFTDLRLHRLELDHAVGHEVSCKVAERCGFRYEGTLRGAMWEEGRRDAFRDCHLHARLATDPEPWRARE</sequence>
<dbReference type="PROSITE" id="PS51186">
    <property type="entry name" value="GNAT"/>
    <property type="match status" value="1"/>
</dbReference>